<feature type="region of interest" description="Disordered" evidence="1">
    <location>
        <begin position="275"/>
        <end position="362"/>
    </location>
</feature>
<evidence type="ECO:0000313" key="5">
    <source>
        <dbReference type="Proteomes" id="UP000179920"/>
    </source>
</evidence>
<evidence type="ECO:0000313" key="3">
    <source>
        <dbReference type="EMBL" id="SAM78089.1"/>
    </source>
</evidence>
<keyword evidence="6" id="KW-1185">Reference proteome</keyword>
<dbReference type="InterPro" id="IPR004345">
    <property type="entry name" value="TB2_DP1_HVA22"/>
</dbReference>
<feature type="region of interest" description="Disordered" evidence="1">
    <location>
        <begin position="240"/>
        <end position="260"/>
    </location>
</feature>
<dbReference type="EMBL" id="ULHB01000102">
    <property type="protein sequence ID" value="SYW82284.1"/>
    <property type="molecule type" value="Genomic_DNA"/>
</dbReference>
<organism evidence="3 5">
    <name type="scientific">Ustilago bromivora</name>
    <dbReference type="NCBI Taxonomy" id="307758"/>
    <lineage>
        <taxon>Eukaryota</taxon>
        <taxon>Fungi</taxon>
        <taxon>Dikarya</taxon>
        <taxon>Basidiomycota</taxon>
        <taxon>Ustilaginomycotina</taxon>
        <taxon>Ustilaginomycetes</taxon>
        <taxon>Ustilaginales</taxon>
        <taxon>Ustilaginaceae</taxon>
        <taxon>Ustilago</taxon>
    </lineage>
</organism>
<feature type="compositionally biased region" description="Low complexity" evidence="1">
    <location>
        <begin position="291"/>
        <end position="311"/>
    </location>
</feature>
<dbReference type="Pfam" id="PF03134">
    <property type="entry name" value="TB2_DP1_HVA22"/>
    <property type="match status" value="1"/>
</dbReference>
<protein>
    <submittedName>
        <fullName evidence="3">Uncharacterized protein</fullName>
    </submittedName>
</protein>
<feature type="compositionally biased region" description="Low complexity" evidence="1">
    <location>
        <begin position="645"/>
        <end position="671"/>
    </location>
</feature>
<dbReference type="EMBL" id="LT558119">
    <property type="protein sequence ID" value="SAM78089.1"/>
    <property type="molecule type" value="Genomic_DNA"/>
</dbReference>
<feature type="compositionally biased region" description="Low complexity" evidence="1">
    <location>
        <begin position="342"/>
        <end position="351"/>
    </location>
</feature>
<feature type="region of interest" description="Disordered" evidence="1">
    <location>
        <begin position="183"/>
        <end position="225"/>
    </location>
</feature>
<evidence type="ECO:0000256" key="1">
    <source>
        <dbReference type="SAM" id="MobiDB-lite"/>
    </source>
</evidence>
<feature type="compositionally biased region" description="Low complexity" evidence="1">
    <location>
        <begin position="183"/>
        <end position="199"/>
    </location>
</feature>
<dbReference type="AlphaFoldDB" id="A0A1K0H093"/>
<evidence type="ECO:0000256" key="2">
    <source>
        <dbReference type="SAM" id="SignalP"/>
    </source>
</evidence>
<reference evidence="3" key="1">
    <citation type="submission" date="2016-04" db="EMBL/GenBank/DDBJ databases">
        <authorList>
            <person name="Evans L.H."/>
            <person name="Alamgir A."/>
            <person name="Owens N."/>
            <person name="Weber N.D."/>
            <person name="Virtaneva K."/>
            <person name="Barbian K."/>
            <person name="Babar A."/>
            <person name="Rosenke K."/>
        </authorList>
    </citation>
    <scope>NUCLEOTIDE SEQUENCE</scope>
    <source>
        <strain evidence="3">UB2112</strain>
    </source>
</reference>
<feature type="compositionally biased region" description="Low complexity" evidence="1">
    <location>
        <begin position="537"/>
        <end position="575"/>
    </location>
</feature>
<name>A0A1K0H093_9BASI</name>
<feature type="compositionally biased region" description="Low complexity" evidence="1">
    <location>
        <begin position="479"/>
        <end position="503"/>
    </location>
</feature>
<dbReference type="OrthoDB" id="434647at2759"/>
<gene>
    <name evidence="4" type="ORF">UBRO2_04406</name>
    <name evidence="3" type="ORF">UBRO_01941</name>
</gene>
<feature type="region of interest" description="Disordered" evidence="1">
    <location>
        <begin position="398"/>
        <end position="687"/>
    </location>
</feature>
<feature type="compositionally biased region" description="Polar residues" evidence="1">
    <location>
        <begin position="595"/>
        <end position="613"/>
    </location>
</feature>
<reference evidence="5" key="2">
    <citation type="submission" date="2016-04" db="EMBL/GenBank/DDBJ databases">
        <authorList>
            <person name="Guldener U."/>
            <person name="Guldener U."/>
        </authorList>
    </citation>
    <scope>NUCLEOTIDE SEQUENCE [LARGE SCALE GENOMIC DNA]</scope>
    <source>
        <strain evidence="5">UB2112</strain>
    </source>
</reference>
<reference evidence="4" key="3">
    <citation type="submission" date="2018-08" db="EMBL/GenBank/DDBJ databases">
        <authorList>
            <person name="Guldener U."/>
        </authorList>
    </citation>
    <scope>NUCLEOTIDE SEQUENCE</scope>
    <source>
        <strain evidence="4">UB2</strain>
    </source>
</reference>
<keyword evidence="2" id="KW-0732">Signal</keyword>
<dbReference type="Proteomes" id="UP000179920">
    <property type="component" value="Chromosome III"/>
</dbReference>
<evidence type="ECO:0000313" key="4">
    <source>
        <dbReference type="EMBL" id="SYW82284.1"/>
    </source>
</evidence>
<evidence type="ECO:0000313" key="6">
    <source>
        <dbReference type="Proteomes" id="UP000658997"/>
    </source>
</evidence>
<feature type="compositionally biased region" description="Polar residues" evidence="1">
    <location>
        <begin position="399"/>
        <end position="454"/>
    </location>
</feature>
<feature type="chain" id="PRO_5038218816" evidence="2">
    <location>
        <begin position="18"/>
        <end position="687"/>
    </location>
</feature>
<sequence>MGLINLVLKSFILVLDLRDTYDALDAVKLKEIGYNQRQVLVRNAQDGTKRITTQRRVGTSKRKAAVKSALTTVLVWNLFHKVEPVCDRTIAWFVPFYDSFKTLFLVWMLSTRSYGAAILLHRFLAPMIRPYESIIEGAFDVTLALVGWLAALLAPVLDKFAPLWQVASSFARIASHSASAHAETIAESTSPPSRSQPTSKVSTAEKAKKKPRPPPDASLGSIKAPPASVPFMARAVVEPQPRLVPTKSRQALAKKASQSNLAATRRVLQELPVPRHAFEPVASSSTNAPKSTSMTQSTAAPPATAPIVPVSRNGTPSIKAEPSDPTLGPRSIAPSGPAASVPLTPTTAASLGPPPTPPTGLQSYAFIPGMTPQRAGRSSVISPTPRFPGGFSFSFAAPQASTSSNTNPFQSQARVPATTQMAPLSLSSQTQALAGPSSTLGDNNIDANSMTTYESVPAAQYDRIVPSPNGTARMRKASSSRSLKSAAASDTKSAASKMSTASTSKKRSRPDEATKGSVSAEGQPAAATTSPRKRPKAAPSKTSSSKTTASASAKTRPTAKVGSVNAQTATSAAKRAATRKKATANGGQRTAKKSAPSQTTAETTEESMSLSNSGDKEKRKAASSPRKKATSTFGETGAASRKPSAQRTATKKSSSASASRSTSVEASEASEPPQRLTRSRTKQNLAG</sequence>
<accession>A0A1K0H093</accession>
<dbReference type="Proteomes" id="UP000658997">
    <property type="component" value="Unassembled WGS sequence"/>
</dbReference>
<feature type="signal peptide" evidence="2">
    <location>
        <begin position="1"/>
        <end position="17"/>
    </location>
</feature>
<proteinExistence type="predicted"/>